<comment type="caution">
    <text evidence="3">The sequence shown here is derived from an EMBL/GenBank/DDBJ whole genome shotgun (WGS) entry which is preliminary data.</text>
</comment>
<evidence type="ECO:0000256" key="2">
    <source>
        <dbReference type="SAM" id="Phobius"/>
    </source>
</evidence>
<feature type="region of interest" description="Disordered" evidence="1">
    <location>
        <begin position="1"/>
        <end position="73"/>
    </location>
</feature>
<dbReference type="AlphaFoldDB" id="A0AAD5SKZ4"/>
<feature type="compositionally biased region" description="Low complexity" evidence="1">
    <location>
        <begin position="1"/>
        <end position="23"/>
    </location>
</feature>
<evidence type="ECO:0000256" key="1">
    <source>
        <dbReference type="SAM" id="MobiDB-lite"/>
    </source>
</evidence>
<evidence type="ECO:0000313" key="3">
    <source>
        <dbReference type="EMBL" id="KAJ3056739.1"/>
    </source>
</evidence>
<dbReference type="Proteomes" id="UP001212841">
    <property type="component" value="Unassembled WGS sequence"/>
</dbReference>
<proteinExistence type="predicted"/>
<keyword evidence="2" id="KW-1133">Transmembrane helix</keyword>
<gene>
    <name evidence="3" type="ORF">HK097_004600</name>
</gene>
<keyword evidence="2" id="KW-0472">Membrane</keyword>
<dbReference type="EMBL" id="JADGJD010000022">
    <property type="protein sequence ID" value="KAJ3056739.1"/>
    <property type="molecule type" value="Genomic_DNA"/>
</dbReference>
<feature type="transmembrane region" description="Helical" evidence="2">
    <location>
        <begin position="108"/>
        <end position="126"/>
    </location>
</feature>
<keyword evidence="4" id="KW-1185">Reference proteome</keyword>
<protein>
    <submittedName>
        <fullName evidence="3">Uncharacterized protein</fullName>
    </submittedName>
</protein>
<feature type="compositionally biased region" description="Polar residues" evidence="1">
    <location>
        <begin position="37"/>
        <end position="54"/>
    </location>
</feature>
<keyword evidence="2" id="KW-0812">Transmembrane</keyword>
<name>A0AAD5SKZ4_9FUNG</name>
<sequence length="161" mass="18056">MSTSTPQNPSQPSHTSSTPVVPQQHPPTPATTSSQHLTSAAFTQHQSGPITPWTNPRDKPSVYGKPDDPPVTAGDYQARILRANKEDQDRLTWLEKRLINPWRPGKLFYAWAIFSASVVGLFLLNAGQVYQKEQRVLYLLEERKRLRAEVAELVQLQKASA</sequence>
<accession>A0AAD5SKZ4</accession>
<evidence type="ECO:0000313" key="4">
    <source>
        <dbReference type="Proteomes" id="UP001212841"/>
    </source>
</evidence>
<reference evidence="3" key="1">
    <citation type="submission" date="2020-05" db="EMBL/GenBank/DDBJ databases">
        <title>Phylogenomic resolution of chytrid fungi.</title>
        <authorList>
            <person name="Stajich J.E."/>
            <person name="Amses K."/>
            <person name="Simmons R."/>
            <person name="Seto K."/>
            <person name="Myers J."/>
            <person name="Bonds A."/>
            <person name="Quandt C.A."/>
            <person name="Barry K."/>
            <person name="Liu P."/>
            <person name="Grigoriev I."/>
            <person name="Longcore J.E."/>
            <person name="James T.Y."/>
        </authorList>
    </citation>
    <scope>NUCLEOTIDE SEQUENCE</scope>
    <source>
        <strain evidence="3">JEL0318</strain>
    </source>
</reference>
<feature type="compositionally biased region" description="Basic and acidic residues" evidence="1">
    <location>
        <begin position="56"/>
        <end position="68"/>
    </location>
</feature>
<organism evidence="3 4">
    <name type="scientific">Rhizophlyctis rosea</name>
    <dbReference type="NCBI Taxonomy" id="64517"/>
    <lineage>
        <taxon>Eukaryota</taxon>
        <taxon>Fungi</taxon>
        <taxon>Fungi incertae sedis</taxon>
        <taxon>Chytridiomycota</taxon>
        <taxon>Chytridiomycota incertae sedis</taxon>
        <taxon>Chytridiomycetes</taxon>
        <taxon>Rhizophlyctidales</taxon>
        <taxon>Rhizophlyctidaceae</taxon>
        <taxon>Rhizophlyctis</taxon>
    </lineage>
</organism>